<proteinExistence type="inferred from homology"/>
<evidence type="ECO:0000256" key="4">
    <source>
        <dbReference type="ARBA" id="ARBA00015492"/>
    </source>
</evidence>
<evidence type="ECO:0000256" key="8">
    <source>
        <dbReference type="ARBA" id="ARBA00022695"/>
    </source>
</evidence>
<comment type="similarity">
    <text evidence="2 13">Belongs to the SUA5 family.</text>
</comment>
<dbReference type="Gene3D" id="3.90.870.10">
    <property type="entry name" value="DHBP synthase"/>
    <property type="match status" value="1"/>
</dbReference>
<sequence>MPAPNTLGNSGIFPVTDSAILAASDLLRAGAIVAVPTETVYGLAADASNADAVAAIYRTKGRPDFNPLIVHVPDMAAAQSLAQFDDRAKALASAFWPGPLTLVLPLAQQANVAAAVTAGLPTIALRCPAHAAMQQLLRVSGLCLAAPSANRSGGISPTRAAHVAASLGGAAPMILDGGPCSAGLESTIIALRPSGWQMLRQGPVTEMEAQRILGCPSMPVTSAKIEAPGQLAGHYAPNKPLRLNAETAQAGEWHIGFGAIEGDDNLSAPGDLAQAAARLFDALHIADASSSERIAVAPIPQSGIGAAIHDRLKRAASS</sequence>
<dbReference type="PANTHER" id="PTHR17490:SF16">
    <property type="entry name" value="THREONYLCARBAMOYL-AMP SYNTHASE"/>
    <property type="match status" value="1"/>
</dbReference>
<dbReference type="InterPro" id="IPR006070">
    <property type="entry name" value="Sua5-like_dom"/>
</dbReference>
<dbReference type="GO" id="GO:0061710">
    <property type="term" value="F:L-threonylcarbamoyladenylate synthase"/>
    <property type="evidence" value="ECO:0007669"/>
    <property type="project" value="UniProtKB-EC"/>
</dbReference>
<comment type="subcellular location">
    <subcellularLocation>
        <location evidence="1 13">Cytoplasm</location>
    </subcellularLocation>
</comment>
<gene>
    <name evidence="15" type="ORF">ACFOWX_09995</name>
</gene>
<dbReference type="NCBIfam" id="TIGR00057">
    <property type="entry name" value="L-threonylcarbamoyladenylate synthase"/>
    <property type="match status" value="1"/>
</dbReference>
<dbReference type="InterPro" id="IPR005145">
    <property type="entry name" value="Sua5_C"/>
</dbReference>
<dbReference type="Pfam" id="PF03481">
    <property type="entry name" value="Sua5_C"/>
    <property type="match status" value="1"/>
</dbReference>
<keyword evidence="7 13" id="KW-0819">tRNA processing</keyword>
<comment type="catalytic activity">
    <reaction evidence="12 13">
        <text>L-threonine + hydrogencarbonate + ATP = L-threonylcarbamoyladenylate + diphosphate + H2O</text>
        <dbReference type="Rhea" id="RHEA:36407"/>
        <dbReference type="ChEBI" id="CHEBI:15377"/>
        <dbReference type="ChEBI" id="CHEBI:17544"/>
        <dbReference type="ChEBI" id="CHEBI:30616"/>
        <dbReference type="ChEBI" id="CHEBI:33019"/>
        <dbReference type="ChEBI" id="CHEBI:57926"/>
        <dbReference type="ChEBI" id="CHEBI:73682"/>
        <dbReference type="EC" id="2.7.7.87"/>
    </reaction>
</comment>
<dbReference type="SUPFAM" id="SSF55821">
    <property type="entry name" value="YrdC/RibB"/>
    <property type="match status" value="1"/>
</dbReference>
<organism evidence="15 16">
    <name type="scientific">Sphingorhabdus arenilitoris</name>
    <dbReference type="NCBI Taxonomy" id="1490041"/>
    <lineage>
        <taxon>Bacteria</taxon>
        <taxon>Pseudomonadati</taxon>
        <taxon>Pseudomonadota</taxon>
        <taxon>Alphaproteobacteria</taxon>
        <taxon>Sphingomonadales</taxon>
        <taxon>Sphingomonadaceae</taxon>
        <taxon>Sphingorhabdus</taxon>
    </lineage>
</organism>
<evidence type="ECO:0000256" key="3">
    <source>
        <dbReference type="ARBA" id="ARBA00012584"/>
    </source>
</evidence>
<evidence type="ECO:0000256" key="6">
    <source>
        <dbReference type="ARBA" id="ARBA00022679"/>
    </source>
</evidence>
<dbReference type="PIRSF" id="PIRSF004930">
    <property type="entry name" value="Tln_factor_SUA5"/>
    <property type="match status" value="1"/>
</dbReference>
<evidence type="ECO:0000256" key="13">
    <source>
        <dbReference type="PIRNR" id="PIRNR004930"/>
    </source>
</evidence>
<comment type="caution">
    <text evidence="15">The sequence shown here is derived from an EMBL/GenBank/DDBJ whole genome shotgun (WGS) entry which is preliminary data.</text>
</comment>
<dbReference type="RefSeq" id="WP_381423686.1">
    <property type="nucleotide sequence ID" value="NZ_JBHSDH010000013.1"/>
</dbReference>
<protein>
    <recommendedName>
        <fullName evidence="4 13">Threonylcarbamoyl-AMP synthase</fullName>
        <shortName evidence="13">TC-AMP synthase</shortName>
        <ecNumber evidence="3 13">2.7.7.87</ecNumber>
    </recommendedName>
    <alternativeName>
        <fullName evidence="11 13">L-threonylcarbamoyladenylate synthase</fullName>
    </alternativeName>
</protein>
<dbReference type="EC" id="2.7.7.87" evidence="3 13"/>
<evidence type="ECO:0000256" key="11">
    <source>
        <dbReference type="ARBA" id="ARBA00029774"/>
    </source>
</evidence>
<dbReference type="InterPro" id="IPR038385">
    <property type="entry name" value="Sua5/YwlC_C"/>
</dbReference>
<dbReference type="PANTHER" id="PTHR17490">
    <property type="entry name" value="SUA5"/>
    <property type="match status" value="1"/>
</dbReference>
<evidence type="ECO:0000313" key="16">
    <source>
        <dbReference type="Proteomes" id="UP001595887"/>
    </source>
</evidence>
<evidence type="ECO:0000256" key="7">
    <source>
        <dbReference type="ARBA" id="ARBA00022694"/>
    </source>
</evidence>
<keyword evidence="8 13" id="KW-0548">Nucleotidyltransferase</keyword>
<dbReference type="PROSITE" id="PS51163">
    <property type="entry name" value="YRDC"/>
    <property type="match status" value="1"/>
</dbReference>
<evidence type="ECO:0000259" key="14">
    <source>
        <dbReference type="PROSITE" id="PS51163"/>
    </source>
</evidence>
<dbReference type="InterPro" id="IPR010923">
    <property type="entry name" value="T(6)A37_SUA5"/>
</dbReference>
<dbReference type="Gene3D" id="3.40.50.11030">
    <property type="entry name" value="Threonylcarbamoyl-AMP synthase, C-terminal domain"/>
    <property type="match status" value="1"/>
</dbReference>
<keyword evidence="16" id="KW-1185">Reference proteome</keyword>
<comment type="function">
    <text evidence="13">Required for the formation of a threonylcarbamoyl group on adenosine at position 37 (t(6)A37) in tRNAs that read codons beginning with adenine.</text>
</comment>
<reference evidence="16" key="1">
    <citation type="journal article" date="2019" name="Int. J. Syst. Evol. Microbiol.">
        <title>The Global Catalogue of Microorganisms (GCM) 10K type strain sequencing project: providing services to taxonomists for standard genome sequencing and annotation.</title>
        <authorList>
            <consortium name="The Broad Institute Genomics Platform"/>
            <consortium name="The Broad Institute Genome Sequencing Center for Infectious Disease"/>
            <person name="Wu L."/>
            <person name="Ma J."/>
        </authorList>
    </citation>
    <scope>NUCLEOTIDE SEQUENCE [LARGE SCALE GENOMIC DNA]</scope>
    <source>
        <strain evidence="16">CECT 8531</strain>
    </source>
</reference>
<evidence type="ECO:0000256" key="2">
    <source>
        <dbReference type="ARBA" id="ARBA00007663"/>
    </source>
</evidence>
<evidence type="ECO:0000313" key="15">
    <source>
        <dbReference type="EMBL" id="MFC4292743.1"/>
    </source>
</evidence>
<dbReference type="InterPro" id="IPR050156">
    <property type="entry name" value="TC-AMP_synthase_SUA5"/>
</dbReference>
<evidence type="ECO:0000256" key="9">
    <source>
        <dbReference type="ARBA" id="ARBA00022741"/>
    </source>
</evidence>
<dbReference type="Proteomes" id="UP001595887">
    <property type="component" value="Unassembled WGS sequence"/>
</dbReference>
<evidence type="ECO:0000256" key="10">
    <source>
        <dbReference type="ARBA" id="ARBA00022840"/>
    </source>
</evidence>
<keyword evidence="5 13" id="KW-0963">Cytoplasm</keyword>
<dbReference type="InterPro" id="IPR017945">
    <property type="entry name" value="DHBP_synth_RibB-like_a/b_dom"/>
</dbReference>
<keyword evidence="9 13" id="KW-0547">Nucleotide-binding</keyword>
<evidence type="ECO:0000256" key="5">
    <source>
        <dbReference type="ARBA" id="ARBA00022490"/>
    </source>
</evidence>
<keyword evidence="10 13" id="KW-0067">ATP-binding</keyword>
<name>A0ABV8RH78_9SPHN</name>
<dbReference type="Pfam" id="PF01300">
    <property type="entry name" value="Sua5_yciO_yrdC"/>
    <property type="match status" value="1"/>
</dbReference>
<feature type="domain" description="YrdC-like" evidence="14">
    <location>
        <begin position="17"/>
        <end position="204"/>
    </location>
</feature>
<keyword evidence="6 13" id="KW-0808">Transferase</keyword>
<evidence type="ECO:0000256" key="1">
    <source>
        <dbReference type="ARBA" id="ARBA00004496"/>
    </source>
</evidence>
<evidence type="ECO:0000256" key="12">
    <source>
        <dbReference type="ARBA" id="ARBA00048366"/>
    </source>
</evidence>
<dbReference type="EMBL" id="JBHSDH010000013">
    <property type="protein sequence ID" value="MFC4292743.1"/>
    <property type="molecule type" value="Genomic_DNA"/>
</dbReference>
<accession>A0ABV8RH78</accession>